<reference evidence="9 10" key="1">
    <citation type="submission" date="2021-04" db="EMBL/GenBank/DDBJ databases">
        <title>The genome sequence of Ideonella sp. 3Y2.</title>
        <authorList>
            <person name="Liu Y."/>
        </authorList>
    </citation>
    <scope>NUCLEOTIDE SEQUENCE [LARGE SCALE GENOMIC DNA]</scope>
    <source>
        <strain evidence="9 10">3Y2</strain>
    </source>
</reference>
<evidence type="ECO:0000256" key="4">
    <source>
        <dbReference type="ARBA" id="ARBA00022676"/>
    </source>
</evidence>
<dbReference type="SUPFAM" id="SSF48452">
    <property type="entry name" value="TPR-like"/>
    <property type="match status" value="1"/>
</dbReference>
<dbReference type="Gene3D" id="3.40.50.11380">
    <property type="match status" value="1"/>
</dbReference>
<dbReference type="EMBL" id="JAGQDD010000002">
    <property type="protein sequence ID" value="MBQ0929725.1"/>
    <property type="molecule type" value="Genomic_DNA"/>
</dbReference>
<comment type="caution">
    <text evidence="9">The sequence shown here is derived from an EMBL/GenBank/DDBJ whole genome shotgun (WGS) entry which is preliminary data.</text>
</comment>
<name>A0A940Y7M2_9BURK</name>
<sequence length="636" mass="69674">MKHSAHRAEAHRRAGLAAMRAQAWSQAAAEFERGTRLAPADALLWMNLTRARLGLRQLDAAIAAGREAVAADPAQPLARRLLADALVQAHRPAEAAEVFDALPPDSPRDHDWHNAHGNALLLAGRHADAVQAFFQALALKIDAPLAHYRLGLSFMHLGLRHEGVQCFRTAIALDDPTVRALALSLLVHEQRQTCDWATLDTDTAALLQAMDGADLALGQLLSPFALLAVEATPAQQRRMGALRARGLTEHIRPLPPPGPRRPGPLRLGYLSSDFHQHATAALMAEVLERRDRERFEVTLYSHSQSDGTALEQRVRSACEHFVDVSLLGHKAIAQRIRDDGIDLLVDLKGHTRGSRFELLAYRPAPVQLAWLGYPATTGADFIDYMVGDPVVTPLDHAPQYSEQIAQLPHSYQPNDRQRALPPAPSRAALGLPEDAAVLCCFNQTYKMSPHMLDLWARILHGAPRAVLWMLAWDPHAREVLTRELGQRGVPAERVFWAPKLGLAEHIARLRAADLFLDTWPCNAHTTASEALWAGVPVLTVPGPTFASRVAASLVHACALPQLACADEDAYVHQATALAQSPAELAALKQHLETRRLSLPLFDTDRFVRDWEALLERMAERAQAGLPPAPLAAQPAV</sequence>
<dbReference type="SUPFAM" id="SSF53756">
    <property type="entry name" value="UDP-Glycosyltransferase/glycogen phosphorylase"/>
    <property type="match status" value="1"/>
</dbReference>
<dbReference type="Proteomes" id="UP000676246">
    <property type="component" value="Unassembled WGS sequence"/>
</dbReference>
<evidence type="ECO:0000256" key="5">
    <source>
        <dbReference type="ARBA" id="ARBA00022679"/>
    </source>
</evidence>
<evidence type="ECO:0000313" key="10">
    <source>
        <dbReference type="Proteomes" id="UP000676246"/>
    </source>
</evidence>
<dbReference type="AlphaFoldDB" id="A0A940Y7M2"/>
<dbReference type="InterPro" id="IPR011990">
    <property type="entry name" value="TPR-like_helical_dom_sf"/>
</dbReference>
<proteinExistence type="inferred from homology"/>
<dbReference type="PANTHER" id="PTHR44998">
    <property type="match status" value="1"/>
</dbReference>
<comment type="similarity">
    <text evidence="2">Belongs to the glycosyltransferase 41 family. O-GlcNAc transferase subfamily.</text>
</comment>
<evidence type="ECO:0000313" key="9">
    <source>
        <dbReference type="EMBL" id="MBQ0929725.1"/>
    </source>
</evidence>
<feature type="domain" description="O-GlcNAc transferase C-terminal" evidence="8">
    <location>
        <begin position="425"/>
        <end position="608"/>
    </location>
</feature>
<evidence type="ECO:0000259" key="8">
    <source>
        <dbReference type="Pfam" id="PF13844"/>
    </source>
</evidence>
<dbReference type="Gene3D" id="1.25.40.10">
    <property type="entry name" value="Tetratricopeptide repeat domain"/>
    <property type="match status" value="2"/>
</dbReference>
<keyword evidence="10" id="KW-1185">Reference proteome</keyword>
<protein>
    <recommendedName>
        <fullName evidence="3">protein O-GlcNAc transferase</fullName>
        <ecNumber evidence="3">2.4.1.255</ecNumber>
    </recommendedName>
</protein>
<evidence type="ECO:0000256" key="6">
    <source>
        <dbReference type="ARBA" id="ARBA00022737"/>
    </source>
</evidence>
<evidence type="ECO:0000256" key="3">
    <source>
        <dbReference type="ARBA" id="ARBA00011970"/>
    </source>
</evidence>
<dbReference type="RefSeq" id="WP_210851975.1">
    <property type="nucleotide sequence ID" value="NZ_JAGQDD010000002.1"/>
</dbReference>
<keyword evidence="5" id="KW-0808">Transferase</keyword>
<dbReference type="InterPro" id="IPR029489">
    <property type="entry name" value="OGT/SEC/SPY_C"/>
</dbReference>
<keyword evidence="6" id="KW-0677">Repeat</keyword>
<dbReference type="InterPro" id="IPR019734">
    <property type="entry name" value="TPR_rpt"/>
</dbReference>
<gene>
    <name evidence="9" type="ORF">KAK03_04435</name>
</gene>
<dbReference type="PANTHER" id="PTHR44998:SF1">
    <property type="entry name" value="UDP-N-ACETYLGLUCOSAMINE--PEPTIDE N-ACETYLGLUCOSAMINYLTRANSFERASE 110 KDA SUBUNIT"/>
    <property type="match status" value="1"/>
</dbReference>
<comment type="pathway">
    <text evidence="1">Protein modification; protein glycosylation.</text>
</comment>
<accession>A0A940Y7M2</accession>
<organism evidence="9 10">
    <name type="scientific">Ideonella alba</name>
    <dbReference type="NCBI Taxonomy" id="2824118"/>
    <lineage>
        <taxon>Bacteria</taxon>
        <taxon>Pseudomonadati</taxon>
        <taxon>Pseudomonadota</taxon>
        <taxon>Betaproteobacteria</taxon>
        <taxon>Burkholderiales</taxon>
        <taxon>Sphaerotilaceae</taxon>
        <taxon>Ideonella</taxon>
    </lineage>
</organism>
<evidence type="ECO:0000256" key="2">
    <source>
        <dbReference type="ARBA" id="ARBA00005386"/>
    </source>
</evidence>
<keyword evidence="4" id="KW-0328">Glycosyltransferase</keyword>
<dbReference type="EC" id="2.4.1.255" evidence="3"/>
<dbReference type="Gene3D" id="3.40.50.2000">
    <property type="entry name" value="Glycogen Phosphorylase B"/>
    <property type="match status" value="1"/>
</dbReference>
<dbReference type="Pfam" id="PF13844">
    <property type="entry name" value="Glyco_transf_41"/>
    <property type="match status" value="2"/>
</dbReference>
<dbReference type="Pfam" id="PF14559">
    <property type="entry name" value="TPR_19"/>
    <property type="match status" value="1"/>
</dbReference>
<feature type="domain" description="O-GlcNAc transferase C-terminal" evidence="8">
    <location>
        <begin position="263"/>
        <end position="419"/>
    </location>
</feature>
<evidence type="ECO:0000256" key="7">
    <source>
        <dbReference type="ARBA" id="ARBA00022803"/>
    </source>
</evidence>
<dbReference type="GO" id="GO:0097363">
    <property type="term" value="F:protein O-acetylglucosaminyltransferase activity"/>
    <property type="evidence" value="ECO:0007669"/>
    <property type="project" value="UniProtKB-EC"/>
</dbReference>
<dbReference type="SMART" id="SM00028">
    <property type="entry name" value="TPR"/>
    <property type="match status" value="4"/>
</dbReference>
<evidence type="ECO:0000256" key="1">
    <source>
        <dbReference type="ARBA" id="ARBA00004922"/>
    </source>
</evidence>
<keyword evidence="7" id="KW-0802">TPR repeat</keyword>